<proteinExistence type="predicted"/>
<protein>
    <submittedName>
        <fullName evidence="1">Uncharacterized protein</fullName>
    </submittedName>
</protein>
<dbReference type="AlphaFoldDB" id="A0A6C0J3B2"/>
<evidence type="ECO:0000313" key="1">
    <source>
        <dbReference type="EMBL" id="QHT98153.1"/>
    </source>
</evidence>
<reference evidence="1" key="1">
    <citation type="journal article" date="2020" name="Nature">
        <title>Giant virus diversity and host interactions through global metagenomics.</title>
        <authorList>
            <person name="Schulz F."/>
            <person name="Roux S."/>
            <person name="Paez-Espino D."/>
            <person name="Jungbluth S."/>
            <person name="Walsh D.A."/>
            <person name="Denef V.J."/>
            <person name="McMahon K.D."/>
            <person name="Konstantinidis K.T."/>
            <person name="Eloe-Fadrosh E.A."/>
            <person name="Kyrpides N.C."/>
            <person name="Woyke T."/>
        </authorList>
    </citation>
    <scope>NUCLEOTIDE SEQUENCE</scope>
    <source>
        <strain evidence="1">GVMAG-M-3300025626-8</strain>
    </source>
</reference>
<accession>A0A6C0J3B2</accession>
<sequence length="229" mass="26470">MHPLLENLNIVKSKLLKLENSGICLDIFTFPNDMQIYSSSNFSKVLCVTVSEKESKHVSESAPSRPPSRVAHCNLNSKQGQIYMDSFLVFSTQQEKVSCVWIHLYRCVMNETQFKGIVQKLYNRCTEGTTLYIVCVDGELAAQYAMSHIIYIDRDDNMQMQYHKQPIKTISVAAIRKICSENGFIQKNTINGEDMLKLSNINCLPYDLWTSQTFFLLQFKSKFHFNRYC</sequence>
<name>A0A6C0J3B2_9ZZZZ</name>
<organism evidence="1">
    <name type="scientific">viral metagenome</name>
    <dbReference type="NCBI Taxonomy" id="1070528"/>
    <lineage>
        <taxon>unclassified sequences</taxon>
        <taxon>metagenomes</taxon>
        <taxon>organismal metagenomes</taxon>
    </lineage>
</organism>
<dbReference type="EMBL" id="MN740288">
    <property type="protein sequence ID" value="QHT98153.1"/>
    <property type="molecule type" value="Genomic_DNA"/>
</dbReference>